<dbReference type="AlphaFoldDB" id="A0A2T2ZSB7"/>
<protein>
    <submittedName>
        <fullName evidence="1">Uncharacterized protein</fullName>
    </submittedName>
</protein>
<keyword evidence="2" id="KW-1185">Reference proteome</keyword>
<proteinExistence type="predicted"/>
<reference evidence="1 2" key="1">
    <citation type="journal article" date="2018" name="Mycol. Prog.">
        <title>Coniella lustricola, a new species from submerged detritus.</title>
        <authorList>
            <person name="Raudabaugh D.B."/>
            <person name="Iturriaga T."/>
            <person name="Carver A."/>
            <person name="Mondo S."/>
            <person name="Pangilinan J."/>
            <person name="Lipzen A."/>
            <person name="He G."/>
            <person name="Amirebrahimi M."/>
            <person name="Grigoriev I.V."/>
            <person name="Miller A.N."/>
        </authorList>
    </citation>
    <scope>NUCLEOTIDE SEQUENCE [LARGE SCALE GENOMIC DNA]</scope>
    <source>
        <strain evidence="1 2">B22-T-1</strain>
    </source>
</reference>
<gene>
    <name evidence="1" type="ORF">BD289DRAFT_207043</name>
</gene>
<accession>A0A2T2ZSB7</accession>
<dbReference type="InParanoid" id="A0A2T2ZSB7"/>
<organism evidence="1 2">
    <name type="scientific">Coniella lustricola</name>
    <dbReference type="NCBI Taxonomy" id="2025994"/>
    <lineage>
        <taxon>Eukaryota</taxon>
        <taxon>Fungi</taxon>
        <taxon>Dikarya</taxon>
        <taxon>Ascomycota</taxon>
        <taxon>Pezizomycotina</taxon>
        <taxon>Sordariomycetes</taxon>
        <taxon>Sordariomycetidae</taxon>
        <taxon>Diaporthales</taxon>
        <taxon>Schizoparmaceae</taxon>
        <taxon>Coniella</taxon>
    </lineage>
</organism>
<sequence>MSRSCSVEALRGCPVYHSFFVLCPKTNTHSLSHSPILALSSFASVLYPTQKAILGIFCPLVERDPPCCRPPGRPTHSLAKPYCDDLISHRPFDPYVLAPWEFDVVLLVRPFASAPIFTSTCDPHYGRSRQRARPCCPPSVPSTLTGLHKVRGLSTPCHGYMHV</sequence>
<name>A0A2T2ZSB7_9PEZI</name>
<dbReference type="EMBL" id="KZ678812">
    <property type="protein sequence ID" value="PSR74964.1"/>
    <property type="molecule type" value="Genomic_DNA"/>
</dbReference>
<dbReference type="Proteomes" id="UP000241462">
    <property type="component" value="Unassembled WGS sequence"/>
</dbReference>
<evidence type="ECO:0000313" key="2">
    <source>
        <dbReference type="Proteomes" id="UP000241462"/>
    </source>
</evidence>
<evidence type="ECO:0000313" key="1">
    <source>
        <dbReference type="EMBL" id="PSR74964.1"/>
    </source>
</evidence>